<protein>
    <submittedName>
        <fullName evidence="2">Uncharacterized protein</fullName>
    </submittedName>
</protein>
<proteinExistence type="predicted"/>
<gene>
    <name evidence="2" type="ORF">CT19425_90355</name>
</gene>
<name>A0A375IGY5_9BURK</name>
<evidence type="ECO:0000313" key="3">
    <source>
        <dbReference type="Proteomes" id="UP000255505"/>
    </source>
</evidence>
<accession>A0A375IGY5</accession>
<organism evidence="2 3">
    <name type="scientific">Cupriavidus taiwanensis</name>
    <dbReference type="NCBI Taxonomy" id="164546"/>
    <lineage>
        <taxon>Bacteria</taxon>
        <taxon>Pseudomonadati</taxon>
        <taxon>Pseudomonadota</taxon>
        <taxon>Betaproteobacteria</taxon>
        <taxon>Burkholderiales</taxon>
        <taxon>Burkholderiaceae</taxon>
        <taxon>Cupriavidus</taxon>
    </lineage>
</organism>
<reference evidence="2 3" key="1">
    <citation type="submission" date="2018-01" db="EMBL/GenBank/DDBJ databases">
        <authorList>
            <person name="Gaut B.S."/>
            <person name="Morton B.R."/>
            <person name="Clegg M.T."/>
            <person name="Duvall M.R."/>
        </authorList>
    </citation>
    <scope>NUCLEOTIDE SEQUENCE [LARGE SCALE GENOMIC DNA]</scope>
    <source>
        <strain evidence="2">Cupriavidus taiwanensis LMG 19425</strain>
    </source>
</reference>
<dbReference type="EMBL" id="LT991976">
    <property type="protein sequence ID" value="SPK73251.1"/>
    <property type="molecule type" value="Genomic_DNA"/>
</dbReference>
<dbReference type="Proteomes" id="UP000255505">
    <property type="component" value="Chromosome I"/>
</dbReference>
<evidence type="ECO:0000313" key="2">
    <source>
        <dbReference type="EMBL" id="SPK73251.1"/>
    </source>
</evidence>
<feature type="compositionally biased region" description="Low complexity" evidence="1">
    <location>
        <begin position="19"/>
        <end position="29"/>
    </location>
</feature>
<evidence type="ECO:0000256" key="1">
    <source>
        <dbReference type="SAM" id="MobiDB-lite"/>
    </source>
</evidence>
<sequence>MCAGAGRRADGTRVERPAARTAHAHQAARLQPTLRRGVHAPRSMLRMLGAGHAAERRAAAQPGSGRVAGLHVR</sequence>
<dbReference type="AlphaFoldDB" id="A0A375IGY5"/>
<feature type="compositionally biased region" description="Basic and acidic residues" evidence="1">
    <location>
        <begin position="7"/>
        <end position="18"/>
    </location>
</feature>
<feature type="region of interest" description="Disordered" evidence="1">
    <location>
        <begin position="1"/>
        <end position="73"/>
    </location>
</feature>